<evidence type="ECO:0000313" key="1">
    <source>
        <dbReference type="EMBL" id="QHS95118.1"/>
    </source>
</evidence>
<sequence>METKEQLVNTIKEWVSIDNRMRELSKQQKILRENKKEITKSLVEVMKSNEIDCFDINDGQLMYSQTKTKAPLNKKNISTILLSYFGDNKIEQIEDLTRHLLENREEKIRENVRRKIDKKK</sequence>
<organism evidence="1">
    <name type="scientific">viral metagenome</name>
    <dbReference type="NCBI Taxonomy" id="1070528"/>
    <lineage>
        <taxon>unclassified sequences</taxon>
        <taxon>metagenomes</taxon>
        <taxon>organismal metagenomes</taxon>
    </lineage>
</organism>
<accession>A0A6C0BUM8</accession>
<dbReference type="InterPro" id="IPR043918">
    <property type="entry name" value="DUF5760"/>
</dbReference>
<reference evidence="1" key="1">
    <citation type="journal article" date="2020" name="Nature">
        <title>Giant virus diversity and host interactions through global metagenomics.</title>
        <authorList>
            <person name="Schulz F."/>
            <person name="Roux S."/>
            <person name="Paez-Espino D."/>
            <person name="Jungbluth S."/>
            <person name="Walsh D.A."/>
            <person name="Denef V.J."/>
            <person name="McMahon K.D."/>
            <person name="Konstantinidis K.T."/>
            <person name="Eloe-Fadrosh E.A."/>
            <person name="Kyrpides N.C."/>
            <person name="Woyke T."/>
        </authorList>
    </citation>
    <scope>NUCLEOTIDE SEQUENCE</scope>
    <source>
        <strain evidence="1">GVMAG-M-3300018428-16</strain>
    </source>
</reference>
<proteinExistence type="predicted"/>
<dbReference type="AlphaFoldDB" id="A0A6C0BUM8"/>
<name>A0A6C0BUM8_9ZZZZ</name>
<protein>
    <submittedName>
        <fullName evidence="1">Uncharacterized protein</fullName>
    </submittedName>
</protein>
<dbReference type="EMBL" id="MN739240">
    <property type="protein sequence ID" value="QHS95118.1"/>
    <property type="molecule type" value="Genomic_DNA"/>
</dbReference>
<dbReference type="Pfam" id="PF19064">
    <property type="entry name" value="DUF5760"/>
    <property type="match status" value="1"/>
</dbReference>